<feature type="domain" description="F-box" evidence="2">
    <location>
        <begin position="146"/>
        <end position="187"/>
    </location>
</feature>
<dbReference type="PANTHER" id="PTHR44259:SF108">
    <property type="entry name" value="F-BOX PROTEIN SKIP23-LIKE"/>
    <property type="match status" value="1"/>
</dbReference>
<feature type="transmembrane region" description="Helical" evidence="1">
    <location>
        <begin position="12"/>
        <end position="29"/>
    </location>
</feature>
<keyword evidence="1" id="KW-0472">Membrane</keyword>
<dbReference type="Pfam" id="PF00646">
    <property type="entry name" value="F-box"/>
    <property type="match status" value="1"/>
</dbReference>
<organism evidence="3 4">
    <name type="scientific">Quercus rubra</name>
    <name type="common">Northern red oak</name>
    <name type="synonym">Quercus borealis</name>
    <dbReference type="NCBI Taxonomy" id="3512"/>
    <lineage>
        <taxon>Eukaryota</taxon>
        <taxon>Viridiplantae</taxon>
        <taxon>Streptophyta</taxon>
        <taxon>Embryophyta</taxon>
        <taxon>Tracheophyta</taxon>
        <taxon>Spermatophyta</taxon>
        <taxon>Magnoliopsida</taxon>
        <taxon>eudicotyledons</taxon>
        <taxon>Gunneridae</taxon>
        <taxon>Pentapetalae</taxon>
        <taxon>rosids</taxon>
        <taxon>fabids</taxon>
        <taxon>Fagales</taxon>
        <taxon>Fagaceae</taxon>
        <taxon>Quercus</taxon>
    </lineage>
</organism>
<evidence type="ECO:0000313" key="4">
    <source>
        <dbReference type="Proteomes" id="UP001324115"/>
    </source>
</evidence>
<gene>
    <name evidence="3" type="ORF">RGQ29_024637</name>
</gene>
<reference evidence="3 4" key="1">
    <citation type="journal article" date="2023" name="G3 (Bethesda)">
        <title>A haplotype-resolved chromosome-scale genome for Quercus rubra L. provides insights into the genetics of adaptive traits for red oak species.</title>
        <authorList>
            <person name="Kapoor B."/>
            <person name="Jenkins J."/>
            <person name="Schmutz J."/>
            <person name="Zhebentyayeva T."/>
            <person name="Kuelheim C."/>
            <person name="Coggeshall M."/>
            <person name="Heim C."/>
            <person name="Lasky J.R."/>
            <person name="Leites L."/>
            <person name="Islam-Faridi N."/>
            <person name="Romero-Severson J."/>
            <person name="DeLeo V.L."/>
            <person name="Lucas S.M."/>
            <person name="Lazic D."/>
            <person name="Gailing O."/>
            <person name="Carlson J."/>
            <person name="Staton M."/>
        </authorList>
    </citation>
    <scope>NUCLEOTIDE SEQUENCE [LARGE SCALE GENOMIC DNA]</scope>
    <source>
        <strain evidence="3">Pseudo-F2</strain>
    </source>
</reference>
<dbReference type="PANTHER" id="PTHR44259">
    <property type="entry name" value="OS07G0183000 PROTEIN-RELATED"/>
    <property type="match status" value="1"/>
</dbReference>
<dbReference type="InterPro" id="IPR036047">
    <property type="entry name" value="F-box-like_dom_sf"/>
</dbReference>
<name>A0AAN7EXD9_QUERU</name>
<dbReference type="Pfam" id="PF03478">
    <property type="entry name" value="Beta-prop_KIB1-4"/>
    <property type="match status" value="2"/>
</dbReference>
<dbReference type="SUPFAM" id="SSF81383">
    <property type="entry name" value="F-box domain"/>
    <property type="match status" value="1"/>
</dbReference>
<protein>
    <recommendedName>
        <fullName evidence="2">F-box domain-containing protein</fullName>
    </recommendedName>
</protein>
<dbReference type="AlphaFoldDB" id="A0AAN7EXD9"/>
<keyword evidence="1" id="KW-0812">Transmembrane</keyword>
<dbReference type="Proteomes" id="UP001324115">
    <property type="component" value="Unassembled WGS sequence"/>
</dbReference>
<keyword evidence="4" id="KW-1185">Reference proteome</keyword>
<sequence>MARSVSTTTFLNFFKVFVYFQVALFITLTRGYVISTSSFRLTLFVTVLVLTFLSPAHAEKDLSLFEFFVTILTSTSSFVISESPVIVILILTDSSLISHIKPRLERFLVNRPSSSSTSLVTSNNIRRYAECFWLNIGLVSNVRSELPPEVIREIVNRLHTFRDFIAAAGVSQTWRSVCLSIRRRPQLPWLMLSETLSTDMRHFFSLCDNNRYQLLLSEVQGKRCWGSPHGWVVTLGPDYETHLLHLIKGVQIALPPLNTIRRLAATEEWFHLVHKFILLKDPSHELSFLVIAIFGPVNRLAFARVAFNRGGDGAALNRRGQAEVQVIALGPSEEEIDTPLKLYLVDTSENLFGIFRYGFRNPLELRHGTKSFSVYKFDFRASAWKEVIDLEDLAVFVGDGNSWCIPTSTILCRSNCIYFTDDNWEWQRYPGVAYGGHDVGVFNMAQRDIQRLPFGAVVL</sequence>
<proteinExistence type="predicted"/>
<accession>A0AAN7EXD9</accession>
<keyword evidence="1" id="KW-1133">Transmembrane helix</keyword>
<evidence type="ECO:0000259" key="2">
    <source>
        <dbReference type="SMART" id="SM00256"/>
    </source>
</evidence>
<evidence type="ECO:0000256" key="1">
    <source>
        <dbReference type="SAM" id="Phobius"/>
    </source>
</evidence>
<comment type="caution">
    <text evidence="3">The sequence shown here is derived from an EMBL/GenBank/DDBJ whole genome shotgun (WGS) entry which is preliminary data.</text>
</comment>
<dbReference type="InterPro" id="IPR050942">
    <property type="entry name" value="F-box_BR-signaling"/>
</dbReference>
<dbReference type="InterPro" id="IPR001810">
    <property type="entry name" value="F-box_dom"/>
</dbReference>
<dbReference type="SMART" id="SM00256">
    <property type="entry name" value="FBOX"/>
    <property type="match status" value="1"/>
</dbReference>
<dbReference type="InterPro" id="IPR005174">
    <property type="entry name" value="KIB1-4_b-propeller"/>
</dbReference>
<dbReference type="EMBL" id="JAXUIC010000007">
    <property type="protein sequence ID" value="KAK4581044.1"/>
    <property type="molecule type" value="Genomic_DNA"/>
</dbReference>
<evidence type="ECO:0000313" key="3">
    <source>
        <dbReference type="EMBL" id="KAK4581044.1"/>
    </source>
</evidence>